<dbReference type="EMBL" id="KZ293734">
    <property type="protein sequence ID" value="PBK81152.1"/>
    <property type="molecule type" value="Genomic_DNA"/>
</dbReference>
<accession>A0A2H3CPK9</accession>
<evidence type="ECO:0000313" key="1">
    <source>
        <dbReference type="EMBL" id="PBK81152.1"/>
    </source>
</evidence>
<protein>
    <recommendedName>
        <fullName evidence="3">F-box domain-containing protein</fullName>
    </recommendedName>
</protein>
<evidence type="ECO:0008006" key="3">
    <source>
        <dbReference type="Google" id="ProtNLM"/>
    </source>
</evidence>
<name>A0A2H3CPK9_ARMGA</name>
<reference evidence="2" key="1">
    <citation type="journal article" date="2017" name="Nat. Ecol. Evol.">
        <title>Genome expansion and lineage-specific genetic innovations in the forest pathogenic fungi Armillaria.</title>
        <authorList>
            <person name="Sipos G."/>
            <person name="Prasanna A.N."/>
            <person name="Walter M.C."/>
            <person name="O'Connor E."/>
            <person name="Balint B."/>
            <person name="Krizsan K."/>
            <person name="Kiss B."/>
            <person name="Hess J."/>
            <person name="Varga T."/>
            <person name="Slot J."/>
            <person name="Riley R."/>
            <person name="Boka B."/>
            <person name="Rigling D."/>
            <person name="Barry K."/>
            <person name="Lee J."/>
            <person name="Mihaltcheva S."/>
            <person name="LaButti K."/>
            <person name="Lipzen A."/>
            <person name="Waldron R."/>
            <person name="Moloney N.M."/>
            <person name="Sperisen C."/>
            <person name="Kredics L."/>
            <person name="Vagvoelgyi C."/>
            <person name="Patrignani A."/>
            <person name="Fitzpatrick D."/>
            <person name="Nagy I."/>
            <person name="Doyle S."/>
            <person name="Anderson J.B."/>
            <person name="Grigoriev I.V."/>
            <person name="Gueldener U."/>
            <person name="Muensterkoetter M."/>
            <person name="Nagy L.G."/>
        </authorList>
    </citation>
    <scope>NUCLEOTIDE SEQUENCE [LARGE SCALE GENOMIC DNA]</scope>
    <source>
        <strain evidence="2">Ar21-2</strain>
    </source>
</reference>
<dbReference type="AlphaFoldDB" id="A0A2H3CPK9"/>
<dbReference type="STRING" id="47427.A0A2H3CPK9"/>
<gene>
    <name evidence="1" type="ORF">ARMGADRAFT_814366</name>
</gene>
<organism evidence="1 2">
    <name type="scientific">Armillaria gallica</name>
    <name type="common">Bulbous honey fungus</name>
    <name type="synonym">Armillaria bulbosa</name>
    <dbReference type="NCBI Taxonomy" id="47427"/>
    <lineage>
        <taxon>Eukaryota</taxon>
        <taxon>Fungi</taxon>
        <taxon>Dikarya</taxon>
        <taxon>Basidiomycota</taxon>
        <taxon>Agaricomycotina</taxon>
        <taxon>Agaricomycetes</taxon>
        <taxon>Agaricomycetidae</taxon>
        <taxon>Agaricales</taxon>
        <taxon>Marasmiineae</taxon>
        <taxon>Physalacriaceae</taxon>
        <taxon>Armillaria</taxon>
    </lineage>
</organism>
<dbReference type="OrthoDB" id="10554865at2759"/>
<evidence type="ECO:0000313" key="2">
    <source>
        <dbReference type="Proteomes" id="UP000217790"/>
    </source>
</evidence>
<dbReference type="Proteomes" id="UP000217790">
    <property type="component" value="Unassembled WGS sequence"/>
</dbReference>
<sequence>MPDMALFQILTSRKFENLETLVISYSWNSWESETALLNALHSLYPRPLHLEFNRYGTEPKADALDVMLPLQHALSRCVHLKTLRLNLEKAPAELSFFRSHSANDRSARRFKSLYRNQTHLALGYVAN</sequence>
<keyword evidence="2" id="KW-1185">Reference proteome</keyword>
<dbReference type="InParanoid" id="A0A2H3CPK9"/>
<proteinExistence type="predicted"/>